<sequence>MQILSAQPIHQNQDDVEKTAADAAAQCQTKDAAENAETPWNEEFLVVFGPDDPENPLNWSSKVKWGVTAAVSSTGFIRIMVSTMMAPAIETIAEELDMTPIESTMALSVYVLATAVGPMVIGPLPEVYGRKSIYHVTNIWFLAWNLICGFGHSKGLLIAARFLAGFGASAVFSLAYGVLGDVWPPEKRGRSLSMYLLIPLTGAAVGPIVGGFIVQYSTWRWMFWSTAIFQAVLELSSLTVFHESYTPVLLRRRAEKLRQETGDSRYYSEIEKRESGRSTAWKIRRSLTRPVRLLMFHSIIQIDAILEGLNYGLLYFILSSFSALYVNAYGESIAISGLHYIAICLGEILGSQICGPLMDYLFTRLKSRDGSTRVPELRIPIMLPSALLTPIGFLLYGWAAKYHLFWLVLDIGAVLLSLGMQVFGTTLRAYVMDAYDEHCDRRTPRCGLCIRRNLDCVTQVIKSADTQEGLAFHLNITSTRLLNILRRSVQSLEKEIASLEAQLSRLQTTVVEPRSPGTSQPQNNPTHMPCETLISSREQSLDSVDLDVLKEVETVSLYRGELYCLHKMARRALRLENCDPRGMLNLTQKKSLLASYSRPPSSNTPLDYDLAISYANKYFAYIHPTFPIVSEDAIRNTLRKIATGTQSDLRERTISYLVISIGAILPIESFAAFDTYNSADYFLRSLDILYSYDESATTVQILLLFTICSLFDPSTGNSWHLIDLATQACIDMGYHQLQPEAETARSSPVKGLTLFQAAYVLDFTISSALGLPMGIQNRDMSFDWEAYIVPPASIRASGSRSKELSLLEMFSWAYELCSSPKNDAAGYLSCYEERILQPRLSGEENTSYLPRAFELQLVAQSLRRLLSAASPFAAQSKLVYDCLVSFQSSIDIWPALPWIAGYSIFQLVLLGIIFSNGMPRDQRVTQISQLVSLAGMVLSVMKTKFAGLHSHSVLLGGVLKQITSLDANSRESIDFLDGSSLYEFCRDALKCVDIDFSP</sequence>
<organism evidence="10 11">
    <name type="scientific">Trichoderma gamsii</name>
    <dbReference type="NCBI Taxonomy" id="398673"/>
    <lineage>
        <taxon>Eukaryota</taxon>
        <taxon>Fungi</taxon>
        <taxon>Dikarya</taxon>
        <taxon>Ascomycota</taxon>
        <taxon>Pezizomycotina</taxon>
        <taxon>Sordariomycetes</taxon>
        <taxon>Hypocreomycetidae</taxon>
        <taxon>Hypocreales</taxon>
        <taxon>Hypocreaceae</taxon>
        <taxon>Trichoderma</taxon>
    </lineage>
</organism>
<reference evidence="10 11" key="1">
    <citation type="journal article" date="2016" name="Genome Announc.">
        <title>Draft Whole-Genome Sequence of Trichoderma gamsii T6085, a Promising Biocontrol Agent of Fusarium Head Blight on Wheat.</title>
        <authorList>
            <person name="Baroncelli R."/>
            <person name="Zapparata A."/>
            <person name="Piaggeschi G."/>
            <person name="Sarrocco S."/>
            <person name="Vannacci G."/>
        </authorList>
    </citation>
    <scope>NUCLEOTIDE SEQUENCE [LARGE SCALE GENOMIC DNA]</scope>
    <source>
        <strain evidence="10 11">T6085</strain>
    </source>
</reference>
<evidence type="ECO:0000256" key="6">
    <source>
        <dbReference type="ARBA" id="ARBA00023242"/>
    </source>
</evidence>
<dbReference type="PANTHER" id="PTHR23502">
    <property type="entry name" value="MAJOR FACILITATOR SUPERFAMILY"/>
    <property type="match status" value="1"/>
</dbReference>
<dbReference type="CDD" id="cd00067">
    <property type="entry name" value="GAL4"/>
    <property type="match status" value="1"/>
</dbReference>
<evidence type="ECO:0000313" key="10">
    <source>
        <dbReference type="EMBL" id="PON29715.1"/>
    </source>
</evidence>
<evidence type="ECO:0000256" key="3">
    <source>
        <dbReference type="ARBA" id="ARBA00022723"/>
    </source>
</evidence>
<dbReference type="STRING" id="398673.A0A2P4ZZJ4"/>
<protein>
    <recommendedName>
        <fullName evidence="9">Major facilitator superfamily (MFS) profile domain-containing protein</fullName>
    </recommendedName>
</protein>
<evidence type="ECO:0000313" key="11">
    <source>
        <dbReference type="Proteomes" id="UP000054821"/>
    </source>
</evidence>
<keyword evidence="5 8" id="KW-0472">Membrane</keyword>
<dbReference type="GO" id="GO:0008270">
    <property type="term" value="F:zinc ion binding"/>
    <property type="evidence" value="ECO:0007669"/>
    <property type="project" value="InterPro"/>
</dbReference>
<evidence type="ECO:0000256" key="7">
    <source>
        <dbReference type="SAM" id="MobiDB-lite"/>
    </source>
</evidence>
<dbReference type="RefSeq" id="XP_024406500.1">
    <property type="nucleotide sequence ID" value="XM_024548684.1"/>
</dbReference>
<feature type="region of interest" description="Disordered" evidence="7">
    <location>
        <begin position="1"/>
        <end position="22"/>
    </location>
</feature>
<feature type="transmembrane region" description="Helical" evidence="8">
    <location>
        <begin position="293"/>
        <end position="318"/>
    </location>
</feature>
<keyword evidence="4 8" id="KW-1133">Transmembrane helix</keyword>
<dbReference type="GO" id="GO:0000981">
    <property type="term" value="F:DNA-binding transcription factor activity, RNA polymerase II-specific"/>
    <property type="evidence" value="ECO:0007669"/>
    <property type="project" value="InterPro"/>
</dbReference>
<dbReference type="InterPro" id="IPR036864">
    <property type="entry name" value="Zn2-C6_fun-type_DNA-bd_sf"/>
</dbReference>
<evidence type="ECO:0000256" key="2">
    <source>
        <dbReference type="ARBA" id="ARBA00022692"/>
    </source>
</evidence>
<evidence type="ECO:0000256" key="5">
    <source>
        <dbReference type="ARBA" id="ARBA00023136"/>
    </source>
</evidence>
<dbReference type="EMBL" id="JPDN02000003">
    <property type="protein sequence ID" value="PON29715.1"/>
    <property type="molecule type" value="Genomic_DNA"/>
</dbReference>
<feature type="transmembrane region" description="Helical" evidence="8">
    <location>
        <begin position="379"/>
        <end position="398"/>
    </location>
</feature>
<dbReference type="Pfam" id="PF04082">
    <property type="entry name" value="Fungal_trans"/>
    <property type="match status" value="1"/>
</dbReference>
<dbReference type="SUPFAM" id="SSF103473">
    <property type="entry name" value="MFS general substrate transporter"/>
    <property type="match status" value="1"/>
</dbReference>
<dbReference type="Proteomes" id="UP000054821">
    <property type="component" value="Unassembled WGS sequence"/>
</dbReference>
<feature type="transmembrane region" description="Helical" evidence="8">
    <location>
        <begin position="338"/>
        <end position="358"/>
    </location>
</feature>
<keyword evidence="2 8" id="KW-0812">Transmembrane</keyword>
<proteinExistence type="predicted"/>
<name>A0A2P4ZZJ4_9HYPO</name>
<dbReference type="GO" id="GO:0016020">
    <property type="term" value="C:membrane"/>
    <property type="evidence" value="ECO:0007669"/>
    <property type="project" value="UniProtKB-SubCell"/>
</dbReference>
<dbReference type="GO" id="GO:0006351">
    <property type="term" value="P:DNA-templated transcription"/>
    <property type="evidence" value="ECO:0007669"/>
    <property type="project" value="InterPro"/>
</dbReference>
<dbReference type="GO" id="GO:0022857">
    <property type="term" value="F:transmembrane transporter activity"/>
    <property type="evidence" value="ECO:0007669"/>
    <property type="project" value="InterPro"/>
</dbReference>
<dbReference type="InterPro" id="IPR007219">
    <property type="entry name" value="XnlR_reg_dom"/>
</dbReference>
<feature type="transmembrane region" description="Helical" evidence="8">
    <location>
        <begin position="101"/>
        <end position="121"/>
    </location>
</feature>
<dbReference type="Gene3D" id="4.10.240.10">
    <property type="entry name" value="Zn(2)-C6 fungal-type DNA-binding domain"/>
    <property type="match status" value="1"/>
</dbReference>
<evidence type="ECO:0000256" key="8">
    <source>
        <dbReference type="SAM" id="Phobius"/>
    </source>
</evidence>
<feature type="compositionally biased region" description="Polar residues" evidence="7">
    <location>
        <begin position="1"/>
        <end position="11"/>
    </location>
</feature>
<comment type="subcellular location">
    <subcellularLocation>
        <location evidence="1">Membrane</location>
        <topology evidence="1">Multi-pass membrane protein</topology>
    </subcellularLocation>
</comment>
<keyword evidence="11" id="KW-1185">Reference proteome</keyword>
<comment type="caution">
    <text evidence="10">The sequence shown here is derived from an EMBL/GenBank/DDBJ whole genome shotgun (WGS) entry which is preliminary data.</text>
</comment>
<keyword evidence="6" id="KW-0539">Nucleus</keyword>
<feature type="region of interest" description="Disordered" evidence="7">
    <location>
        <begin position="508"/>
        <end position="528"/>
    </location>
</feature>
<feature type="transmembrane region" description="Helical" evidence="8">
    <location>
        <begin position="158"/>
        <end position="180"/>
    </location>
</feature>
<evidence type="ECO:0000256" key="1">
    <source>
        <dbReference type="ARBA" id="ARBA00004141"/>
    </source>
</evidence>
<dbReference type="InterPro" id="IPR020846">
    <property type="entry name" value="MFS_dom"/>
</dbReference>
<dbReference type="SMART" id="SM00906">
    <property type="entry name" value="Fungal_trans"/>
    <property type="match status" value="1"/>
</dbReference>
<dbReference type="InterPro" id="IPR011701">
    <property type="entry name" value="MFS"/>
</dbReference>
<dbReference type="Pfam" id="PF07690">
    <property type="entry name" value="MFS_1"/>
    <property type="match status" value="1"/>
</dbReference>
<feature type="transmembrane region" description="Helical" evidence="8">
    <location>
        <begin position="404"/>
        <end position="423"/>
    </location>
</feature>
<feature type="domain" description="Major facilitator superfamily (MFS) profile" evidence="9">
    <location>
        <begin position="67"/>
        <end position="495"/>
    </location>
</feature>
<evidence type="ECO:0000259" key="9">
    <source>
        <dbReference type="PROSITE" id="PS50850"/>
    </source>
</evidence>
<feature type="compositionally biased region" description="Polar residues" evidence="7">
    <location>
        <begin position="508"/>
        <end position="526"/>
    </location>
</feature>
<dbReference type="PROSITE" id="PS50850">
    <property type="entry name" value="MFS"/>
    <property type="match status" value="1"/>
</dbReference>
<dbReference type="CDD" id="cd12148">
    <property type="entry name" value="fungal_TF_MHR"/>
    <property type="match status" value="1"/>
</dbReference>
<dbReference type="InterPro" id="IPR036259">
    <property type="entry name" value="MFS_trans_sf"/>
</dbReference>
<dbReference type="AlphaFoldDB" id="A0A2P4ZZJ4"/>
<keyword evidence="3" id="KW-0479">Metal-binding</keyword>
<dbReference type="Gene3D" id="1.20.1250.20">
    <property type="entry name" value="MFS general substrate transporter like domains"/>
    <property type="match status" value="1"/>
</dbReference>
<dbReference type="GO" id="GO:0003677">
    <property type="term" value="F:DNA binding"/>
    <property type="evidence" value="ECO:0007669"/>
    <property type="project" value="InterPro"/>
</dbReference>
<dbReference type="InterPro" id="IPR001138">
    <property type="entry name" value="Zn2Cys6_DnaBD"/>
</dbReference>
<dbReference type="GeneID" id="29986848"/>
<feature type="transmembrane region" description="Helical" evidence="8">
    <location>
        <begin position="892"/>
        <end position="914"/>
    </location>
</feature>
<dbReference type="PANTHER" id="PTHR23502:SF60">
    <property type="entry name" value="MAJOR FACILITATOR SUPERFAMILY (MFS) PROFILE DOMAIN-CONTAINING PROTEIN-RELATED"/>
    <property type="match status" value="1"/>
</dbReference>
<evidence type="ECO:0000256" key="4">
    <source>
        <dbReference type="ARBA" id="ARBA00022989"/>
    </source>
</evidence>
<gene>
    <name evidence="10" type="ORF">TGAM01_v201081</name>
</gene>
<feature type="transmembrane region" description="Helical" evidence="8">
    <location>
        <begin position="192"/>
        <end position="215"/>
    </location>
</feature>
<accession>A0A2P4ZZJ4</accession>